<dbReference type="PROSITE" id="PS50082">
    <property type="entry name" value="WD_REPEATS_2"/>
    <property type="match status" value="1"/>
</dbReference>
<dbReference type="PANTHER" id="PTHR22847">
    <property type="entry name" value="WD40 REPEAT PROTEIN"/>
    <property type="match status" value="1"/>
</dbReference>
<evidence type="ECO:0000313" key="4">
    <source>
        <dbReference type="EMBL" id="GIH80863.1"/>
    </source>
</evidence>
<keyword evidence="5" id="KW-1185">Reference proteome</keyword>
<proteinExistence type="predicted"/>
<dbReference type="SUPFAM" id="SSF51004">
    <property type="entry name" value="C-terminal (heme d1) domain of cytochrome cd1-nitrite reductase"/>
    <property type="match status" value="1"/>
</dbReference>
<organism evidence="4 5">
    <name type="scientific">Planobispora longispora</name>
    <dbReference type="NCBI Taxonomy" id="28887"/>
    <lineage>
        <taxon>Bacteria</taxon>
        <taxon>Bacillati</taxon>
        <taxon>Actinomycetota</taxon>
        <taxon>Actinomycetes</taxon>
        <taxon>Streptosporangiales</taxon>
        <taxon>Streptosporangiaceae</taxon>
        <taxon>Planobispora</taxon>
    </lineage>
</organism>
<dbReference type="AlphaFoldDB" id="A0A8J3RZB9"/>
<keyword evidence="1 3" id="KW-0853">WD repeat</keyword>
<gene>
    <name evidence="4" type="ORF">Plo01_72920</name>
</gene>
<dbReference type="PROSITE" id="PS50294">
    <property type="entry name" value="WD_REPEATS_REGION"/>
    <property type="match status" value="1"/>
</dbReference>
<dbReference type="InterPro" id="IPR015943">
    <property type="entry name" value="WD40/YVTN_repeat-like_dom_sf"/>
</dbReference>
<comment type="caution">
    <text evidence="4">The sequence shown here is derived from an EMBL/GenBank/DDBJ whole genome shotgun (WGS) entry which is preliminary data.</text>
</comment>
<dbReference type="PANTHER" id="PTHR22847:SF637">
    <property type="entry name" value="WD REPEAT DOMAIN 5B"/>
    <property type="match status" value="1"/>
</dbReference>
<reference evidence="4 5" key="1">
    <citation type="submission" date="2021-01" db="EMBL/GenBank/DDBJ databases">
        <title>Whole genome shotgun sequence of Planobispora longispora NBRC 13918.</title>
        <authorList>
            <person name="Komaki H."/>
            <person name="Tamura T."/>
        </authorList>
    </citation>
    <scope>NUCLEOTIDE SEQUENCE [LARGE SCALE GENOMIC DNA]</scope>
    <source>
        <strain evidence="4 5">NBRC 13918</strain>
    </source>
</reference>
<sequence length="700" mass="72922">MLGGPLPGRPLELSWVTRRWQDVRQRGAPNPRPRGARRIATGVLDGHAVLMAASASDVQAWDLGTRERLPIVLDHGDHDVTALAAVSRGEDLVAVTGCADGSVHSWDVRTGRRLGPPITAAQRGMTPPSPCLPRDNVVEVLAAVVLDDRFVALAGGWWRRVELWDLETAQRLETVLDDDDRVGDAFLHGIETLTAAVVGGRPVAVTGGPEPSRVWDLRTGGGFVPSPQTGPLPPLPVADVRAAALTVVDGRPVAVTGDAEGDVRRWDLRTGQEAGPPLRGHAGAVNSVAVAVVDGRPVAVTGGDDSTVRLWDVATGEETSAPFRVHCGKIEQVAIARIAEEPVAISLSEGDLRVWNVRGGPSAPAAAGSGSTVRRLATAMVDGEPVVVVSAGDHVASGWRPEVRIHDLRWEGEVWACDLRTGRPRPLRLAGVGDAMTIATVGEEPVVVAGVGGGAAGAWSLRTGRRVASLSAGGGDARAAAATVVDGRAVVLTLHAKSIRMADLSTGELLKETPLGELWGFDLACVTVDGRPLAVTLAVPDREDGPQTQVWDLRSLSVDGVLGDDFWVVYLDAFAVASPTGDPVVIMNDGDGDGAIRAWDLRTGEPGPPLPGPVADPATAEAFGWDGETRIGNATAIAADPGSDTLAVAVESGAVLLWDGPGRRPYAGVVFPLPPRALAWGPGGELVVGFGRDVAVLHRS</sequence>
<dbReference type="InterPro" id="IPR011047">
    <property type="entry name" value="Quinoprotein_ADH-like_sf"/>
</dbReference>
<dbReference type="PROSITE" id="PS00678">
    <property type="entry name" value="WD_REPEATS_1"/>
    <property type="match status" value="1"/>
</dbReference>
<dbReference type="InterPro" id="IPR019775">
    <property type="entry name" value="WD40_repeat_CS"/>
</dbReference>
<dbReference type="InterPro" id="IPR001680">
    <property type="entry name" value="WD40_rpt"/>
</dbReference>
<evidence type="ECO:0000256" key="3">
    <source>
        <dbReference type="PROSITE-ProRule" id="PRU00221"/>
    </source>
</evidence>
<dbReference type="Gene3D" id="2.130.10.10">
    <property type="entry name" value="YVTN repeat-like/Quinoprotein amine dehydrogenase"/>
    <property type="match status" value="3"/>
</dbReference>
<dbReference type="Pfam" id="PF00400">
    <property type="entry name" value="WD40"/>
    <property type="match status" value="2"/>
</dbReference>
<dbReference type="SUPFAM" id="SSF50998">
    <property type="entry name" value="Quinoprotein alcohol dehydrogenase-like"/>
    <property type="match status" value="1"/>
</dbReference>
<feature type="repeat" description="WD" evidence="3">
    <location>
        <begin position="278"/>
        <end position="321"/>
    </location>
</feature>
<dbReference type="Proteomes" id="UP000616724">
    <property type="component" value="Unassembled WGS sequence"/>
</dbReference>
<accession>A0A8J3RZB9</accession>
<protein>
    <recommendedName>
        <fullName evidence="6">WD40 repeat domain-containing protein</fullName>
    </recommendedName>
</protein>
<evidence type="ECO:0000256" key="2">
    <source>
        <dbReference type="ARBA" id="ARBA00022737"/>
    </source>
</evidence>
<evidence type="ECO:0008006" key="6">
    <source>
        <dbReference type="Google" id="ProtNLM"/>
    </source>
</evidence>
<keyword evidence="2" id="KW-0677">Repeat</keyword>
<evidence type="ECO:0000256" key="1">
    <source>
        <dbReference type="ARBA" id="ARBA00022574"/>
    </source>
</evidence>
<dbReference type="InterPro" id="IPR011044">
    <property type="entry name" value="Quino_amine_DH_bsu"/>
</dbReference>
<dbReference type="SUPFAM" id="SSF50969">
    <property type="entry name" value="YVTN repeat-like/Quinoprotein amine dehydrogenase"/>
    <property type="match status" value="1"/>
</dbReference>
<evidence type="ECO:0000313" key="5">
    <source>
        <dbReference type="Proteomes" id="UP000616724"/>
    </source>
</evidence>
<dbReference type="InterPro" id="IPR011048">
    <property type="entry name" value="Haem_d1_sf"/>
</dbReference>
<dbReference type="EMBL" id="BOOH01000065">
    <property type="protein sequence ID" value="GIH80863.1"/>
    <property type="molecule type" value="Genomic_DNA"/>
</dbReference>
<dbReference type="SMART" id="SM00320">
    <property type="entry name" value="WD40"/>
    <property type="match status" value="4"/>
</dbReference>
<name>A0A8J3RZB9_9ACTN</name>